<accession>A0A2P6MXF4</accession>
<sequence>MYHKTSILPIALVYAHSYTVGQVTVGMEKRSGCQSCAAFRGRSPPDRCIVDYRGSKTATRGEALRPSDFAFYSERAIDRSDRRKKSQALVFTCTSTSEKSIGQ</sequence>
<gene>
    <name evidence="1" type="ORF">PROFUN_15282</name>
</gene>
<evidence type="ECO:0000313" key="1">
    <source>
        <dbReference type="EMBL" id="PRP76381.1"/>
    </source>
</evidence>
<proteinExistence type="predicted"/>
<dbReference type="EMBL" id="MDYQ01000331">
    <property type="protein sequence ID" value="PRP76381.1"/>
    <property type="molecule type" value="Genomic_DNA"/>
</dbReference>
<comment type="caution">
    <text evidence="1">The sequence shown here is derived from an EMBL/GenBank/DDBJ whole genome shotgun (WGS) entry which is preliminary data.</text>
</comment>
<dbReference type="Proteomes" id="UP000241769">
    <property type="component" value="Unassembled WGS sequence"/>
</dbReference>
<organism evidence="1 2">
    <name type="scientific">Planoprotostelium fungivorum</name>
    <dbReference type="NCBI Taxonomy" id="1890364"/>
    <lineage>
        <taxon>Eukaryota</taxon>
        <taxon>Amoebozoa</taxon>
        <taxon>Evosea</taxon>
        <taxon>Variosea</taxon>
        <taxon>Cavosteliida</taxon>
        <taxon>Cavosteliaceae</taxon>
        <taxon>Planoprotostelium</taxon>
    </lineage>
</organism>
<keyword evidence="2" id="KW-1185">Reference proteome</keyword>
<protein>
    <submittedName>
        <fullName evidence="1">Uncharacterized protein</fullName>
    </submittedName>
</protein>
<dbReference type="InParanoid" id="A0A2P6MXF4"/>
<reference evidence="1 2" key="1">
    <citation type="journal article" date="2018" name="Genome Biol. Evol.">
        <title>Multiple Roots of Fruiting Body Formation in Amoebozoa.</title>
        <authorList>
            <person name="Hillmann F."/>
            <person name="Forbes G."/>
            <person name="Novohradska S."/>
            <person name="Ferling I."/>
            <person name="Riege K."/>
            <person name="Groth M."/>
            <person name="Westermann M."/>
            <person name="Marz M."/>
            <person name="Spaller T."/>
            <person name="Winckler T."/>
            <person name="Schaap P."/>
            <person name="Glockner G."/>
        </authorList>
    </citation>
    <scope>NUCLEOTIDE SEQUENCE [LARGE SCALE GENOMIC DNA]</scope>
    <source>
        <strain evidence="1 2">Jena</strain>
    </source>
</reference>
<name>A0A2P6MXF4_9EUKA</name>
<dbReference type="AlphaFoldDB" id="A0A2P6MXF4"/>
<evidence type="ECO:0000313" key="2">
    <source>
        <dbReference type="Proteomes" id="UP000241769"/>
    </source>
</evidence>